<keyword evidence="5 8" id="KW-0472">Membrane</keyword>
<dbReference type="Gene3D" id="1.20.1070.10">
    <property type="entry name" value="Rhodopsin 7-helix transmembrane proteins"/>
    <property type="match status" value="1"/>
</dbReference>
<gene>
    <name evidence="10" type="ORF">GSONMT00076447001</name>
</gene>
<feature type="domain" description="G-protein coupled receptors family 1 profile" evidence="9">
    <location>
        <begin position="11"/>
        <end position="142"/>
    </location>
</feature>
<feature type="transmembrane region" description="Helical" evidence="8">
    <location>
        <begin position="31"/>
        <end position="59"/>
    </location>
</feature>
<dbReference type="STRING" id="8022.A0A060WQS9"/>
<accession>A0A060WQS9</accession>
<dbReference type="AlphaFoldDB" id="A0A060WQS9"/>
<evidence type="ECO:0000256" key="5">
    <source>
        <dbReference type="ARBA" id="ARBA00023136"/>
    </source>
</evidence>
<evidence type="ECO:0000256" key="4">
    <source>
        <dbReference type="ARBA" id="ARBA00023040"/>
    </source>
</evidence>
<protein>
    <recommendedName>
        <fullName evidence="9">G-protein coupled receptors family 1 profile domain-containing protein</fullName>
    </recommendedName>
</protein>
<evidence type="ECO:0000256" key="3">
    <source>
        <dbReference type="ARBA" id="ARBA00022989"/>
    </source>
</evidence>
<reference evidence="10" key="1">
    <citation type="journal article" date="2014" name="Nat. Commun.">
        <title>The rainbow trout genome provides novel insights into evolution after whole-genome duplication in vertebrates.</title>
        <authorList>
            <person name="Berthelot C."/>
            <person name="Brunet F."/>
            <person name="Chalopin D."/>
            <person name="Juanchich A."/>
            <person name="Bernard M."/>
            <person name="Noel B."/>
            <person name="Bento P."/>
            <person name="Da Silva C."/>
            <person name="Labadie K."/>
            <person name="Alberti A."/>
            <person name="Aury J.M."/>
            <person name="Louis A."/>
            <person name="Dehais P."/>
            <person name="Bardou P."/>
            <person name="Montfort J."/>
            <person name="Klopp C."/>
            <person name="Cabau C."/>
            <person name="Gaspin C."/>
            <person name="Thorgaard G.H."/>
            <person name="Boussaha M."/>
            <person name="Quillet E."/>
            <person name="Guyomard R."/>
            <person name="Galiana D."/>
            <person name="Bobe J."/>
            <person name="Volff J.N."/>
            <person name="Genet C."/>
            <person name="Wincker P."/>
            <person name="Jaillon O."/>
            <person name="Roest Crollius H."/>
            <person name="Guiguen Y."/>
        </authorList>
    </citation>
    <scope>NUCLEOTIDE SEQUENCE [LARGE SCALE GENOMIC DNA]</scope>
</reference>
<dbReference type="InterPro" id="IPR050125">
    <property type="entry name" value="GPCR_opsins"/>
</dbReference>
<feature type="transmembrane region" description="Helical" evidence="8">
    <location>
        <begin position="6"/>
        <end position="22"/>
    </location>
</feature>
<evidence type="ECO:0000256" key="6">
    <source>
        <dbReference type="ARBA" id="ARBA00023170"/>
    </source>
</evidence>
<evidence type="ECO:0000256" key="1">
    <source>
        <dbReference type="ARBA" id="ARBA00004141"/>
    </source>
</evidence>
<evidence type="ECO:0000313" key="11">
    <source>
        <dbReference type="Proteomes" id="UP000193380"/>
    </source>
</evidence>
<keyword evidence="4" id="KW-0297">G-protein coupled receptor</keyword>
<evidence type="ECO:0000256" key="2">
    <source>
        <dbReference type="ARBA" id="ARBA00022692"/>
    </source>
</evidence>
<dbReference type="InterPro" id="IPR017452">
    <property type="entry name" value="GPCR_Rhodpsn_7TM"/>
</dbReference>
<evidence type="ECO:0000256" key="7">
    <source>
        <dbReference type="ARBA" id="ARBA00023224"/>
    </source>
</evidence>
<name>A0A060WQS9_ONCMY</name>
<keyword evidence="7" id="KW-0807">Transducer</keyword>
<reference evidence="10" key="2">
    <citation type="submission" date="2014-03" db="EMBL/GenBank/DDBJ databases">
        <authorList>
            <person name="Genoscope - CEA"/>
        </authorList>
    </citation>
    <scope>NUCLEOTIDE SEQUENCE</scope>
</reference>
<organism evidence="10 11">
    <name type="scientific">Oncorhynchus mykiss</name>
    <name type="common">Rainbow trout</name>
    <name type="synonym">Salmo gairdneri</name>
    <dbReference type="NCBI Taxonomy" id="8022"/>
    <lineage>
        <taxon>Eukaryota</taxon>
        <taxon>Metazoa</taxon>
        <taxon>Chordata</taxon>
        <taxon>Craniata</taxon>
        <taxon>Vertebrata</taxon>
        <taxon>Euteleostomi</taxon>
        <taxon>Actinopterygii</taxon>
        <taxon>Neopterygii</taxon>
        <taxon>Teleostei</taxon>
        <taxon>Protacanthopterygii</taxon>
        <taxon>Salmoniformes</taxon>
        <taxon>Salmonidae</taxon>
        <taxon>Salmoninae</taxon>
        <taxon>Oncorhynchus</taxon>
    </lineage>
</organism>
<dbReference type="PANTHER" id="PTHR24240">
    <property type="entry name" value="OPSIN"/>
    <property type="match status" value="1"/>
</dbReference>
<dbReference type="SUPFAM" id="SSF81321">
    <property type="entry name" value="Family A G protein-coupled receptor-like"/>
    <property type="match status" value="1"/>
</dbReference>
<dbReference type="GO" id="GO:0016020">
    <property type="term" value="C:membrane"/>
    <property type="evidence" value="ECO:0007669"/>
    <property type="project" value="UniProtKB-SubCell"/>
</dbReference>
<dbReference type="Pfam" id="PF00001">
    <property type="entry name" value="7tm_1"/>
    <property type="match status" value="1"/>
</dbReference>
<dbReference type="InterPro" id="IPR000276">
    <property type="entry name" value="GPCR_Rhodpsn"/>
</dbReference>
<evidence type="ECO:0000256" key="8">
    <source>
        <dbReference type="SAM" id="Phobius"/>
    </source>
</evidence>
<dbReference type="EMBL" id="FR904566">
    <property type="protein sequence ID" value="CDQ66975.1"/>
    <property type="molecule type" value="Genomic_DNA"/>
</dbReference>
<keyword evidence="3 8" id="KW-1133">Transmembrane helix</keyword>
<proteinExistence type="predicted"/>
<dbReference type="GO" id="GO:0004930">
    <property type="term" value="F:G protein-coupled receptor activity"/>
    <property type="evidence" value="ECO:0007669"/>
    <property type="project" value="UniProtKB-KW"/>
</dbReference>
<dbReference type="PROSITE" id="PS50262">
    <property type="entry name" value="G_PROTEIN_RECEP_F1_2"/>
    <property type="match status" value="1"/>
</dbReference>
<feature type="transmembrane region" description="Helical" evidence="8">
    <location>
        <begin position="71"/>
        <end position="89"/>
    </location>
</feature>
<dbReference type="Proteomes" id="UP000193380">
    <property type="component" value="Unassembled WGS sequence"/>
</dbReference>
<evidence type="ECO:0000313" key="10">
    <source>
        <dbReference type="EMBL" id="CDQ66975.1"/>
    </source>
</evidence>
<comment type="subcellular location">
    <subcellularLocation>
        <location evidence="1">Membrane</location>
        <topology evidence="1">Multi-pass membrane protein</topology>
    </subcellularLocation>
</comment>
<dbReference type="PaxDb" id="8022-A0A060WQS9"/>
<evidence type="ECO:0000259" key="9">
    <source>
        <dbReference type="PROSITE" id="PS50262"/>
    </source>
</evidence>
<sequence length="142" mass="16106">MFPKGLLGFFLNAVTVAAFIKIRELRTPSNFLVFSLALADMGISANATIAAFSSFLRYWPYGSDGCQTHGFQGFVTALASIHFIAAIAWDRYHQYCTSKWNEFHRSLKSHTYPHTLIPNNKCTLDRTILFKEASQLRTNSYL</sequence>
<keyword evidence="2 8" id="KW-0812">Transmembrane</keyword>
<keyword evidence="6" id="KW-0675">Receptor</keyword>